<comment type="catalytic activity">
    <reaction evidence="5">
        <text>a quinone + NADH + 5 H(+)(in) = a quinol + NAD(+) + 4 H(+)(out)</text>
        <dbReference type="Rhea" id="RHEA:57888"/>
        <dbReference type="ChEBI" id="CHEBI:15378"/>
        <dbReference type="ChEBI" id="CHEBI:24646"/>
        <dbReference type="ChEBI" id="CHEBI:57540"/>
        <dbReference type="ChEBI" id="CHEBI:57945"/>
        <dbReference type="ChEBI" id="CHEBI:132124"/>
    </reaction>
</comment>
<evidence type="ECO:0000313" key="9">
    <source>
        <dbReference type="Proteomes" id="UP000319010"/>
    </source>
</evidence>
<comment type="similarity">
    <text evidence="5 6">Belongs to the complex I subunit 1 family.</text>
</comment>
<proteinExistence type="inferred from homology"/>
<sequence>MNPIYAAQAAATDDAVSNGGVVADFSAETWWLTLIKAVFIVAFLIVSVIMALWVERRGLARMQTRLGPNVNGPLGLLQAVADAGKLIMKEDFWLKGAEKVIYLLAPLIAAFSAFMVYAVIPFGPQVSIFGHSTPLQLTDFPVAVLYILAITAFGVYGIILGGWSTHSTYPLFGAVRSAAQVISYELSMSLSILTVFLASGTMSTSGIVGAQQRIWWAVAMLPSFIIYVISMVGEVNRLPFDLPEAEGELVAGHMVEYSSMKFAWYFLAEYINMFNVSAVCVTLFLGGWRSTILSLFWEGANSGWWPMLWFIGKVWAVMFFMIWTRGTLVRIRYDHFMKLGWKVLIPVSLVWLVLVAVVRAFRTFSGASVQALLLPMAVVFCLIMLVLFLIPDKGDEEELYAEYDEYDGDDTEDDVEIMNDDDHVSFFEGFPVPPLPGQSLPPSPRARRAALAVDLEDAEGGVATAVGLLDDVELEDDDETAGFVDSADTADTADSADSADTADPDEASVPLRSGTDAATALPTFTLDLKADTASDKAVDKATEAPQEGKDD</sequence>
<organism evidence="8 9">
    <name type="scientific">Actinomyces johnsonii</name>
    <dbReference type="NCBI Taxonomy" id="544581"/>
    <lineage>
        <taxon>Bacteria</taxon>
        <taxon>Bacillati</taxon>
        <taxon>Actinomycetota</taxon>
        <taxon>Actinomycetes</taxon>
        <taxon>Actinomycetales</taxon>
        <taxon>Actinomycetaceae</taxon>
        <taxon>Actinomyces</taxon>
    </lineage>
</organism>
<feature type="transmembrane region" description="Helical" evidence="5">
    <location>
        <begin position="214"/>
        <end position="233"/>
    </location>
</feature>
<evidence type="ECO:0000313" key="8">
    <source>
        <dbReference type="EMBL" id="TQD44765.1"/>
    </source>
</evidence>
<evidence type="ECO:0000256" key="1">
    <source>
        <dbReference type="ARBA" id="ARBA00004141"/>
    </source>
</evidence>
<feature type="transmembrane region" description="Helical" evidence="5">
    <location>
        <begin position="343"/>
        <end position="361"/>
    </location>
</feature>
<keyword evidence="2 5" id="KW-0812">Transmembrane</keyword>
<keyword evidence="5 6" id="KW-0520">NAD</keyword>
<feature type="transmembrane region" description="Helical" evidence="5">
    <location>
        <begin position="140"/>
        <end position="160"/>
    </location>
</feature>
<comment type="caution">
    <text evidence="8">The sequence shown here is derived from an EMBL/GenBank/DDBJ whole genome shotgun (WGS) entry which is preliminary data.</text>
</comment>
<keyword evidence="5" id="KW-1278">Translocase</keyword>
<feature type="transmembrane region" description="Helical" evidence="5">
    <location>
        <begin position="262"/>
        <end position="284"/>
    </location>
</feature>
<dbReference type="NCBIfam" id="NF004743">
    <property type="entry name" value="PRK06076.1-4"/>
    <property type="match status" value="1"/>
</dbReference>
<feature type="region of interest" description="Disordered" evidence="7">
    <location>
        <begin position="481"/>
        <end position="551"/>
    </location>
</feature>
<protein>
    <recommendedName>
        <fullName evidence="5">NADH-quinone oxidoreductase subunit H</fullName>
        <ecNumber evidence="5">7.1.1.-</ecNumber>
    </recommendedName>
    <alternativeName>
        <fullName evidence="5">NADH dehydrogenase I subunit H</fullName>
    </alternativeName>
    <alternativeName>
        <fullName evidence="5">NDH-1 subunit H</fullName>
    </alternativeName>
</protein>
<accession>A0A508ACI8</accession>
<reference evidence="8 9" key="1">
    <citation type="submission" date="2019-06" db="EMBL/GenBank/DDBJ databases">
        <title>Draft genome sequence of Actinomyces johnsonii CCUG 34287T.</title>
        <authorList>
            <person name="Salva-Serra F."/>
            <person name="Cardew S."/>
            <person name="Moore E."/>
        </authorList>
    </citation>
    <scope>NUCLEOTIDE SEQUENCE [LARGE SCALE GENOMIC DNA]</scope>
    <source>
        <strain evidence="8 9">CCUG 34287</strain>
    </source>
</reference>
<feature type="transmembrane region" description="Helical" evidence="5">
    <location>
        <begin position="30"/>
        <end position="54"/>
    </location>
</feature>
<feature type="transmembrane region" description="Helical" evidence="5">
    <location>
        <begin position="181"/>
        <end position="202"/>
    </location>
</feature>
<dbReference type="InterPro" id="IPR001694">
    <property type="entry name" value="NADH_UbQ_OxRdtase_su1/FPO"/>
</dbReference>
<dbReference type="GO" id="GO:0005886">
    <property type="term" value="C:plasma membrane"/>
    <property type="evidence" value="ECO:0007669"/>
    <property type="project" value="UniProtKB-SubCell"/>
</dbReference>
<dbReference type="EC" id="7.1.1.-" evidence="5"/>
<feature type="compositionally biased region" description="Low complexity" evidence="7">
    <location>
        <begin position="485"/>
        <end position="499"/>
    </location>
</feature>
<evidence type="ECO:0000256" key="3">
    <source>
        <dbReference type="ARBA" id="ARBA00022989"/>
    </source>
</evidence>
<keyword evidence="5" id="KW-0874">Quinone</keyword>
<dbReference type="PANTHER" id="PTHR11432">
    <property type="entry name" value="NADH DEHYDROGENASE SUBUNIT 1"/>
    <property type="match status" value="1"/>
</dbReference>
<dbReference type="GO" id="GO:0048038">
    <property type="term" value="F:quinone binding"/>
    <property type="evidence" value="ECO:0007669"/>
    <property type="project" value="UniProtKB-KW"/>
</dbReference>
<dbReference type="AlphaFoldDB" id="A0A508ACI8"/>
<dbReference type="PANTHER" id="PTHR11432:SF3">
    <property type="entry name" value="NADH-UBIQUINONE OXIDOREDUCTASE CHAIN 1"/>
    <property type="match status" value="1"/>
</dbReference>
<evidence type="ECO:0000256" key="2">
    <source>
        <dbReference type="ARBA" id="ARBA00022692"/>
    </source>
</evidence>
<gene>
    <name evidence="5 8" type="primary">nuoH</name>
    <name evidence="8" type="ORF">FK256_02535</name>
</gene>
<keyword evidence="5" id="KW-1003">Cell membrane</keyword>
<evidence type="ECO:0000256" key="7">
    <source>
        <dbReference type="SAM" id="MobiDB-lite"/>
    </source>
</evidence>
<keyword evidence="8" id="KW-0560">Oxidoreductase</keyword>
<evidence type="ECO:0000256" key="4">
    <source>
        <dbReference type="ARBA" id="ARBA00023136"/>
    </source>
</evidence>
<dbReference type="Pfam" id="PF00146">
    <property type="entry name" value="NADHdh"/>
    <property type="match status" value="1"/>
</dbReference>
<evidence type="ECO:0000256" key="5">
    <source>
        <dbReference type="HAMAP-Rule" id="MF_01350"/>
    </source>
</evidence>
<feature type="transmembrane region" description="Helical" evidence="5">
    <location>
        <begin position="100"/>
        <end position="120"/>
    </location>
</feature>
<comment type="subcellular location">
    <subcellularLocation>
        <location evidence="5 6">Cell membrane</location>
        <topology evidence="5 6">Multi-pass membrane protein</topology>
    </subcellularLocation>
    <subcellularLocation>
        <location evidence="1">Membrane</location>
        <topology evidence="1">Multi-pass membrane protein</topology>
    </subcellularLocation>
</comment>
<evidence type="ECO:0000256" key="6">
    <source>
        <dbReference type="RuleBase" id="RU000471"/>
    </source>
</evidence>
<dbReference type="HAMAP" id="MF_01350">
    <property type="entry name" value="NDH1_NuoH"/>
    <property type="match status" value="1"/>
</dbReference>
<keyword evidence="3 5" id="KW-1133">Transmembrane helix</keyword>
<comment type="subunit">
    <text evidence="5">NDH-1 is composed of 14 different subunits. Subunits NuoA, H, J, K, L, M, N constitute the membrane sector of the complex.</text>
</comment>
<comment type="function">
    <text evidence="5">NDH-1 shuttles electrons from NADH, via FMN and iron-sulfur (Fe-S) centers, to quinones in the respiratory chain. The immediate electron acceptor for the enzyme in this species is believed to be ubiquinone. Couples the redox reaction to proton translocation (for every two electrons transferred, four hydrogen ions are translocated across the cytoplasmic membrane), and thus conserves the redox energy in a proton gradient. This subunit may bind ubiquinone.</text>
</comment>
<dbReference type="GO" id="GO:0003954">
    <property type="term" value="F:NADH dehydrogenase activity"/>
    <property type="evidence" value="ECO:0007669"/>
    <property type="project" value="TreeGrafter"/>
</dbReference>
<feature type="compositionally biased region" description="Basic and acidic residues" evidence="7">
    <location>
        <begin position="528"/>
        <end position="551"/>
    </location>
</feature>
<dbReference type="GO" id="GO:0009060">
    <property type="term" value="P:aerobic respiration"/>
    <property type="evidence" value="ECO:0007669"/>
    <property type="project" value="TreeGrafter"/>
</dbReference>
<keyword evidence="5" id="KW-0830">Ubiquinone</keyword>
<dbReference type="GO" id="GO:0016655">
    <property type="term" value="F:oxidoreductase activity, acting on NAD(P)H, quinone or similar compound as acceptor"/>
    <property type="evidence" value="ECO:0007669"/>
    <property type="project" value="UniProtKB-UniRule"/>
</dbReference>
<dbReference type="Proteomes" id="UP000319010">
    <property type="component" value="Unassembled WGS sequence"/>
</dbReference>
<feature type="transmembrane region" description="Helical" evidence="5">
    <location>
        <begin position="367"/>
        <end position="390"/>
    </location>
</feature>
<dbReference type="EMBL" id="VICB01000003">
    <property type="protein sequence ID" value="TQD44765.1"/>
    <property type="molecule type" value="Genomic_DNA"/>
</dbReference>
<dbReference type="RefSeq" id="WP_141423567.1">
    <property type="nucleotide sequence ID" value="NZ_JASPFB010000001.1"/>
</dbReference>
<feature type="transmembrane region" description="Helical" evidence="5">
    <location>
        <begin position="304"/>
        <end position="323"/>
    </location>
</feature>
<dbReference type="PROSITE" id="PS00668">
    <property type="entry name" value="COMPLEX1_ND1_2"/>
    <property type="match status" value="1"/>
</dbReference>
<keyword evidence="4 5" id="KW-0472">Membrane</keyword>
<name>A0A508ACI8_9ACTO</name>
<dbReference type="InterPro" id="IPR018086">
    <property type="entry name" value="NADH_UbQ_OxRdtase_su1_CS"/>
</dbReference>